<dbReference type="Pfam" id="PF00485">
    <property type="entry name" value="PRK"/>
    <property type="match status" value="1"/>
</dbReference>
<reference evidence="2 3" key="1">
    <citation type="submission" date="2018-10" db="EMBL/GenBank/DDBJ databases">
        <authorList>
            <person name="Li J."/>
        </authorList>
    </citation>
    <scope>NUCLEOTIDE SEQUENCE [LARGE SCALE GENOMIC DNA]</scope>
    <source>
        <strain evidence="2 3">IF 016277</strain>
    </source>
</reference>
<dbReference type="EMBL" id="RCUX01000001">
    <property type="protein sequence ID" value="RLP77859.1"/>
    <property type="molecule type" value="Genomic_DNA"/>
</dbReference>
<keyword evidence="2" id="KW-0418">Kinase</keyword>
<dbReference type="AlphaFoldDB" id="A0A3L7ABT2"/>
<keyword evidence="3" id="KW-1185">Reference proteome</keyword>
<organism evidence="2 3">
    <name type="scientific">Mycetocola tolaasinivorans</name>
    <dbReference type="NCBI Taxonomy" id="76635"/>
    <lineage>
        <taxon>Bacteria</taxon>
        <taxon>Bacillati</taxon>
        <taxon>Actinomycetota</taxon>
        <taxon>Actinomycetes</taxon>
        <taxon>Micrococcales</taxon>
        <taxon>Microbacteriaceae</taxon>
        <taxon>Mycetocola</taxon>
    </lineage>
</organism>
<dbReference type="Gene3D" id="3.40.50.300">
    <property type="entry name" value="P-loop containing nucleotide triphosphate hydrolases"/>
    <property type="match status" value="1"/>
</dbReference>
<accession>A0A3L7ABT2</accession>
<proteinExistence type="predicted"/>
<dbReference type="GO" id="GO:0016301">
    <property type="term" value="F:kinase activity"/>
    <property type="evidence" value="ECO:0007669"/>
    <property type="project" value="UniProtKB-KW"/>
</dbReference>
<dbReference type="PANTHER" id="PTHR10285">
    <property type="entry name" value="URIDINE KINASE"/>
    <property type="match status" value="1"/>
</dbReference>
<sequence length="278" mass="29484">MAGPVTVLPSAGCWAGDGANKDNRAGLVLVLPRKYGGAGDGFAEDGERPVSGEEFEDAVGGPAALAESPERIEAGLAELVERARALIVPGQRRLLGMAGAPGAGKSTLAARIVAELGEDATLVPMDGYHLSRAVLADLGRTDRKGAPDTFDAAGFVALLGRLQDARETVYVPSYDRDLHEPVAAALAVSPVTPLLIVEGNYLLLDDPEWAPAREFLDEAWFVEIPTGLRTERLVARHEAHGKSPEHAREWVFRSDEANARIIEASAVNADLIVTPVQD</sequence>
<dbReference type="GO" id="GO:0005524">
    <property type="term" value="F:ATP binding"/>
    <property type="evidence" value="ECO:0007669"/>
    <property type="project" value="InterPro"/>
</dbReference>
<comment type="caution">
    <text evidence="2">The sequence shown here is derived from an EMBL/GenBank/DDBJ whole genome shotgun (WGS) entry which is preliminary data.</text>
</comment>
<evidence type="ECO:0000313" key="2">
    <source>
        <dbReference type="EMBL" id="RLP77859.1"/>
    </source>
</evidence>
<dbReference type="NCBIfam" id="NF006743">
    <property type="entry name" value="PRK09270.1-2"/>
    <property type="match status" value="1"/>
</dbReference>
<evidence type="ECO:0000313" key="3">
    <source>
        <dbReference type="Proteomes" id="UP000272503"/>
    </source>
</evidence>
<protein>
    <submittedName>
        <fullName evidence="2">Nucleoside/nucleotide kinase family protein</fullName>
    </submittedName>
</protein>
<evidence type="ECO:0000259" key="1">
    <source>
        <dbReference type="Pfam" id="PF00485"/>
    </source>
</evidence>
<keyword evidence="2" id="KW-0808">Transferase</keyword>
<name>A0A3L7ABT2_9MICO</name>
<gene>
    <name evidence="2" type="ORF">D9V32_00545</name>
</gene>
<dbReference type="Proteomes" id="UP000272503">
    <property type="component" value="Unassembled WGS sequence"/>
</dbReference>
<dbReference type="InterPro" id="IPR027417">
    <property type="entry name" value="P-loop_NTPase"/>
</dbReference>
<dbReference type="OrthoDB" id="3192509at2"/>
<dbReference type="InterPro" id="IPR006083">
    <property type="entry name" value="PRK/URK"/>
</dbReference>
<feature type="domain" description="Phosphoribulokinase/uridine kinase" evidence="1">
    <location>
        <begin position="95"/>
        <end position="276"/>
    </location>
</feature>
<dbReference type="SUPFAM" id="SSF52540">
    <property type="entry name" value="P-loop containing nucleoside triphosphate hydrolases"/>
    <property type="match status" value="1"/>
</dbReference>